<organism evidence="2 3">
    <name type="scientific">Stegodyphus mimosarum</name>
    <name type="common">African social velvet spider</name>
    <dbReference type="NCBI Taxonomy" id="407821"/>
    <lineage>
        <taxon>Eukaryota</taxon>
        <taxon>Metazoa</taxon>
        <taxon>Ecdysozoa</taxon>
        <taxon>Arthropoda</taxon>
        <taxon>Chelicerata</taxon>
        <taxon>Arachnida</taxon>
        <taxon>Araneae</taxon>
        <taxon>Araneomorphae</taxon>
        <taxon>Entelegynae</taxon>
        <taxon>Eresoidea</taxon>
        <taxon>Eresidae</taxon>
        <taxon>Stegodyphus</taxon>
    </lineage>
</organism>
<feature type="non-terminal residue" evidence="2">
    <location>
        <position position="53"/>
    </location>
</feature>
<evidence type="ECO:0000256" key="1">
    <source>
        <dbReference type="SAM" id="SignalP"/>
    </source>
</evidence>
<name>A0A087TNG1_STEMI</name>
<feature type="signal peptide" evidence="1">
    <location>
        <begin position="1"/>
        <end position="22"/>
    </location>
</feature>
<dbReference type="Proteomes" id="UP000054359">
    <property type="component" value="Unassembled WGS sequence"/>
</dbReference>
<dbReference type="EMBL" id="KK116042">
    <property type="protein sequence ID" value="KFM66650.1"/>
    <property type="molecule type" value="Genomic_DNA"/>
</dbReference>
<reference evidence="2 3" key="1">
    <citation type="submission" date="2013-11" db="EMBL/GenBank/DDBJ databases">
        <title>Genome sequencing of Stegodyphus mimosarum.</title>
        <authorList>
            <person name="Bechsgaard J."/>
        </authorList>
    </citation>
    <scope>NUCLEOTIDE SEQUENCE [LARGE SCALE GENOMIC DNA]</scope>
</reference>
<evidence type="ECO:0000313" key="2">
    <source>
        <dbReference type="EMBL" id="KFM66650.1"/>
    </source>
</evidence>
<gene>
    <name evidence="2" type="ORF">X975_22184</name>
</gene>
<protein>
    <submittedName>
        <fullName evidence="2">Uncharacterized protein</fullName>
    </submittedName>
</protein>
<keyword evidence="1" id="KW-0732">Signal</keyword>
<accession>A0A087TNG1</accession>
<dbReference type="AlphaFoldDB" id="A0A087TNG1"/>
<proteinExistence type="predicted"/>
<keyword evidence="3" id="KW-1185">Reference proteome</keyword>
<evidence type="ECO:0000313" key="3">
    <source>
        <dbReference type="Proteomes" id="UP000054359"/>
    </source>
</evidence>
<feature type="chain" id="PRO_5001829839" evidence="1">
    <location>
        <begin position="23"/>
        <end position="53"/>
    </location>
</feature>
<sequence length="53" mass="5648">MPRPALTLPVFSAFLSASHVSGFPSYVLGSWTPSTLAPTAKIQWESTPDLTDA</sequence>